<proteinExistence type="predicted"/>
<dbReference type="AlphaFoldDB" id="A0A1V4HSJ8"/>
<name>A0A1V4HSJ8_9BACL</name>
<dbReference type="Proteomes" id="UP000190626">
    <property type="component" value="Unassembled WGS sequence"/>
</dbReference>
<accession>A0A1V4HSJ8</accession>
<dbReference type="EMBL" id="MBTG01000001">
    <property type="protein sequence ID" value="OPH61758.1"/>
    <property type="molecule type" value="Genomic_DNA"/>
</dbReference>
<dbReference type="RefSeq" id="WP_079408754.1">
    <property type="nucleotide sequence ID" value="NZ_MBTG01000001.1"/>
</dbReference>
<reference evidence="2" key="1">
    <citation type="submission" date="2016-07" db="EMBL/GenBank/DDBJ databases">
        <authorList>
            <person name="Florea S."/>
            <person name="Webb J.S."/>
            <person name="Jaromczyk J."/>
            <person name="Schardl C.L."/>
        </authorList>
    </citation>
    <scope>NUCLEOTIDE SEQUENCE [LARGE SCALE GENOMIC DNA]</scope>
    <source>
        <strain evidence="2">CY1</strain>
    </source>
</reference>
<evidence type="ECO:0000313" key="1">
    <source>
        <dbReference type="EMBL" id="OPH61758.1"/>
    </source>
</evidence>
<organism evidence="1 2">
    <name type="scientific">Paenibacillus ferrarius</name>
    <dbReference type="NCBI Taxonomy" id="1469647"/>
    <lineage>
        <taxon>Bacteria</taxon>
        <taxon>Bacillati</taxon>
        <taxon>Bacillota</taxon>
        <taxon>Bacilli</taxon>
        <taxon>Bacillales</taxon>
        <taxon>Paenibacillaceae</taxon>
        <taxon>Paenibacillus</taxon>
    </lineage>
</organism>
<comment type="caution">
    <text evidence="1">The sequence shown here is derived from an EMBL/GenBank/DDBJ whole genome shotgun (WGS) entry which is preliminary data.</text>
</comment>
<dbReference type="STRING" id="1469647.BC351_00510"/>
<gene>
    <name evidence="1" type="ORF">BC351_00510</name>
</gene>
<dbReference type="OrthoDB" id="9776971at2"/>
<sequence>MDDITSPKYSVGDTVSANWAGGHTTMHVITSIKRTERGFWYTWKDDGRNCGNGLHEHHLNMMHSKK</sequence>
<protein>
    <submittedName>
        <fullName evidence="1">Uncharacterized protein</fullName>
    </submittedName>
</protein>
<evidence type="ECO:0000313" key="2">
    <source>
        <dbReference type="Proteomes" id="UP000190626"/>
    </source>
</evidence>
<keyword evidence="2" id="KW-1185">Reference proteome</keyword>